<dbReference type="SUPFAM" id="SSF89733">
    <property type="entry name" value="L-sulfolactate dehydrogenase-like"/>
    <property type="match status" value="1"/>
</dbReference>
<dbReference type="InterPro" id="IPR036111">
    <property type="entry name" value="Mal/L-sulfo/L-lacto_DH-like_sf"/>
</dbReference>
<dbReference type="Gene3D" id="3.30.1370.60">
    <property type="entry name" value="Hypothetical oxidoreductase yiak, domain 2"/>
    <property type="match status" value="1"/>
</dbReference>
<accession>A0A6N7QKV6</accession>
<gene>
    <name evidence="3" type="ORF">GH984_00065</name>
</gene>
<reference evidence="3 4" key="1">
    <citation type="submission" date="2019-11" db="EMBL/GenBank/DDBJ databases">
        <authorList>
            <person name="Zhang X.Y."/>
        </authorList>
    </citation>
    <scope>NUCLEOTIDE SEQUENCE [LARGE SCALE GENOMIC DNA]</scope>
    <source>
        <strain evidence="3 4">C176</strain>
    </source>
</reference>
<name>A0A6N7QKV6_9GAMM</name>
<dbReference type="PANTHER" id="PTHR11091:SF0">
    <property type="entry name" value="MALATE DEHYDROGENASE"/>
    <property type="match status" value="1"/>
</dbReference>
<dbReference type="EMBL" id="WJPP01000001">
    <property type="protein sequence ID" value="MRH77106.1"/>
    <property type="molecule type" value="Genomic_DNA"/>
</dbReference>
<dbReference type="AlphaFoldDB" id="A0A6N7QKV6"/>
<comment type="similarity">
    <text evidence="1">Belongs to the LDH2/MDH2 oxidoreductase family.</text>
</comment>
<evidence type="ECO:0000256" key="2">
    <source>
        <dbReference type="ARBA" id="ARBA00023002"/>
    </source>
</evidence>
<keyword evidence="4" id="KW-1185">Reference proteome</keyword>
<dbReference type="PANTHER" id="PTHR11091">
    <property type="entry name" value="OXIDOREDUCTASE-RELATED"/>
    <property type="match status" value="1"/>
</dbReference>
<protein>
    <submittedName>
        <fullName evidence="3">Ldh family oxidoreductase</fullName>
    </submittedName>
</protein>
<dbReference type="Gene3D" id="1.10.1530.10">
    <property type="match status" value="1"/>
</dbReference>
<keyword evidence="2" id="KW-0560">Oxidoreductase</keyword>
<evidence type="ECO:0000256" key="1">
    <source>
        <dbReference type="ARBA" id="ARBA00006056"/>
    </source>
</evidence>
<sequence length="338" mass="34068">MSRRPISPIALNTLVQRALQASGASATAAEAMAKAVVAAEMDGIPSHGVAYAPIYCEHVECGKVNGKAEPVVQQQRAGTLSVDAGHGFAHPAIDAGLPALVKAAQANGVAAMTISRSYNCGVLGHHTERLAAAGLIGLGFTNAPASIAPVGAKKPVVGTNPFSLAVPNISDGTAAILIDQSASVVAKSEVTAHKRRGEALPAGWALDAEGQPTTDPDAALAGTMMPAGGAKGFNTGLMTELFAAVLAGAHLGVEASPFSGTAGGPPGTGQCFIAVDPGGFGNNDYAGGLSRLIAAIQQEPDVRLPGARRQSNRLRHQKEGLQVDESLLSRVEAIASAS</sequence>
<dbReference type="InterPro" id="IPR043144">
    <property type="entry name" value="Mal/L-sulf/L-lact_DH-like_ah"/>
</dbReference>
<dbReference type="InterPro" id="IPR043143">
    <property type="entry name" value="Mal/L-sulf/L-lact_DH-like_NADP"/>
</dbReference>
<dbReference type="GO" id="GO:0016491">
    <property type="term" value="F:oxidoreductase activity"/>
    <property type="evidence" value="ECO:0007669"/>
    <property type="project" value="UniProtKB-KW"/>
</dbReference>
<evidence type="ECO:0000313" key="4">
    <source>
        <dbReference type="Proteomes" id="UP000433788"/>
    </source>
</evidence>
<proteinExistence type="inferred from homology"/>
<dbReference type="Proteomes" id="UP000433788">
    <property type="component" value="Unassembled WGS sequence"/>
</dbReference>
<organism evidence="3 4">
    <name type="scientific">Spiribacter salilacus</name>
    <dbReference type="NCBI Taxonomy" id="2664894"/>
    <lineage>
        <taxon>Bacteria</taxon>
        <taxon>Pseudomonadati</taxon>
        <taxon>Pseudomonadota</taxon>
        <taxon>Gammaproteobacteria</taxon>
        <taxon>Chromatiales</taxon>
        <taxon>Ectothiorhodospiraceae</taxon>
        <taxon>Spiribacter</taxon>
    </lineage>
</organism>
<comment type="caution">
    <text evidence="3">The sequence shown here is derived from an EMBL/GenBank/DDBJ whole genome shotgun (WGS) entry which is preliminary data.</text>
</comment>
<dbReference type="InterPro" id="IPR003767">
    <property type="entry name" value="Malate/L-lactate_DH-like"/>
</dbReference>
<dbReference type="Pfam" id="PF02615">
    <property type="entry name" value="Ldh_2"/>
    <property type="match status" value="1"/>
</dbReference>
<evidence type="ECO:0000313" key="3">
    <source>
        <dbReference type="EMBL" id="MRH77106.1"/>
    </source>
</evidence>
<dbReference type="RefSeq" id="WP_153718187.1">
    <property type="nucleotide sequence ID" value="NZ_WJPP01000001.1"/>
</dbReference>